<keyword evidence="3" id="KW-1185">Reference proteome</keyword>
<name>A0A2C9DDE3_9HYPH</name>
<dbReference type="Proteomes" id="UP000223606">
    <property type="component" value="Chromosome 1"/>
</dbReference>
<reference evidence="3" key="1">
    <citation type="submission" date="2017-09" db="EMBL/GenBank/DDBJ databases">
        <title>Genome sequence of Nannocystis excedens DSM 71.</title>
        <authorList>
            <person name="Blom J."/>
        </authorList>
    </citation>
    <scope>NUCLEOTIDE SEQUENCE [LARGE SCALE GENOMIC DNA]</scope>
    <source>
        <strain evidence="3">type strain: E19</strain>
    </source>
</reference>
<accession>A0A2C9DDE3</accession>
<gene>
    <name evidence="2" type="ORF">HDIA_4722</name>
</gene>
<dbReference type="GO" id="GO:0043856">
    <property type="term" value="F:anti-sigma factor antagonist activity"/>
    <property type="evidence" value="ECO:0007669"/>
    <property type="project" value="TreeGrafter"/>
</dbReference>
<dbReference type="AlphaFoldDB" id="A0A2C9DDE3"/>
<dbReference type="CDD" id="cd07043">
    <property type="entry name" value="STAS_anti-anti-sigma_factors"/>
    <property type="match status" value="1"/>
</dbReference>
<proteinExistence type="predicted"/>
<dbReference type="OrthoDB" id="8236316at2"/>
<evidence type="ECO:0000313" key="3">
    <source>
        <dbReference type="Proteomes" id="UP000223606"/>
    </source>
</evidence>
<feature type="domain" description="STAS" evidence="1">
    <location>
        <begin position="1"/>
        <end position="101"/>
    </location>
</feature>
<dbReference type="Gene3D" id="3.30.750.24">
    <property type="entry name" value="STAS domain"/>
    <property type="match status" value="1"/>
</dbReference>
<dbReference type="KEGG" id="hdi:HDIA_4722"/>
<dbReference type="InterPro" id="IPR036513">
    <property type="entry name" value="STAS_dom_sf"/>
</dbReference>
<dbReference type="PANTHER" id="PTHR33495">
    <property type="entry name" value="ANTI-SIGMA FACTOR ANTAGONIST TM_1081-RELATED-RELATED"/>
    <property type="match status" value="1"/>
</dbReference>
<dbReference type="InterPro" id="IPR058548">
    <property type="entry name" value="MlaB-like_STAS"/>
</dbReference>
<evidence type="ECO:0000313" key="2">
    <source>
        <dbReference type="EMBL" id="SON58263.1"/>
    </source>
</evidence>
<organism evidence="2 3">
    <name type="scientific">Hartmannibacter diazotrophicus</name>
    <dbReference type="NCBI Taxonomy" id="1482074"/>
    <lineage>
        <taxon>Bacteria</taxon>
        <taxon>Pseudomonadati</taxon>
        <taxon>Pseudomonadota</taxon>
        <taxon>Alphaproteobacteria</taxon>
        <taxon>Hyphomicrobiales</taxon>
        <taxon>Pleomorphomonadaceae</taxon>
        <taxon>Hartmannibacter</taxon>
    </lineage>
</organism>
<dbReference type="PROSITE" id="PS50801">
    <property type="entry name" value="STAS"/>
    <property type="match status" value="1"/>
</dbReference>
<dbReference type="SUPFAM" id="SSF52091">
    <property type="entry name" value="SpoIIaa-like"/>
    <property type="match status" value="1"/>
</dbReference>
<evidence type="ECO:0000259" key="1">
    <source>
        <dbReference type="PROSITE" id="PS50801"/>
    </source>
</evidence>
<dbReference type="InterPro" id="IPR002645">
    <property type="entry name" value="STAS_dom"/>
</dbReference>
<dbReference type="PANTHER" id="PTHR33495:SF2">
    <property type="entry name" value="ANTI-SIGMA FACTOR ANTAGONIST TM_1081-RELATED"/>
    <property type="match status" value="1"/>
</dbReference>
<dbReference type="Pfam" id="PF13466">
    <property type="entry name" value="STAS_2"/>
    <property type="match status" value="1"/>
</dbReference>
<dbReference type="EMBL" id="LT960614">
    <property type="protein sequence ID" value="SON58263.1"/>
    <property type="molecule type" value="Genomic_DNA"/>
</dbReference>
<protein>
    <submittedName>
        <fullName evidence="2">Putative anti-sigma factor antagonist</fullName>
    </submittedName>
</protein>
<sequence length="101" mass="10943">MDLQTTKGSDGFVAKLSGKMMFSDNVAFRLLLQDVRACGAPCCVFDVSELTSIDSAGLGMLVIAAEAAKSQGWEMVVRKPEGQVKQLLALARFDKLMTIRD</sequence>
<dbReference type="RefSeq" id="WP_099558481.1">
    <property type="nucleotide sequence ID" value="NZ_LT960614.1"/>
</dbReference>